<evidence type="ECO:0000313" key="3">
    <source>
        <dbReference type="Proteomes" id="UP001589818"/>
    </source>
</evidence>
<keyword evidence="3" id="KW-1185">Reference proteome</keyword>
<dbReference type="Proteomes" id="UP001589818">
    <property type="component" value="Unassembled WGS sequence"/>
</dbReference>
<reference evidence="2 3" key="1">
    <citation type="submission" date="2024-09" db="EMBL/GenBank/DDBJ databases">
        <authorList>
            <person name="Sun Q."/>
            <person name="Mori K."/>
        </authorList>
    </citation>
    <scope>NUCLEOTIDE SEQUENCE [LARGE SCALE GENOMIC DNA]</scope>
    <source>
        <strain evidence="2 3">CCM 4839</strain>
    </source>
</reference>
<organism evidence="2 3">
    <name type="scientific">Paenibacillus mendelii</name>
    <dbReference type="NCBI Taxonomy" id="206163"/>
    <lineage>
        <taxon>Bacteria</taxon>
        <taxon>Bacillati</taxon>
        <taxon>Bacillota</taxon>
        <taxon>Bacilli</taxon>
        <taxon>Bacillales</taxon>
        <taxon>Paenibacillaceae</taxon>
        <taxon>Paenibacillus</taxon>
    </lineage>
</organism>
<feature type="transmembrane region" description="Helical" evidence="1">
    <location>
        <begin position="52"/>
        <end position="73"/>
    </location>
</feature>
<keyword evidence="1" id="KW-0472">Membrane</keyword>
<comment type="caution">
    <text evidence="2">The sequence shown here is derived from an EMBL/GenBank/DDBJ whole genome shotgun (WGS) entry which is preliminary data.</text>
</comment>
<keyword evidence="1" id="KW-0812">Transmembrane</keyword>
<feature type="transmembrane region" description="Helical" evidence="1">
    <location>
        <begin position="12"/>
        <end position="40"/>
    </location>
</feature>
<protein>
    <submittedName>
        <fullName evidence="2">Uncharacterized protein</fullName>
    </submittedName>
</protein>
<evidence type="ECO:0000313" key="2">
    <source>
        <dbReference type="EMBL" id="MFC0392199.1"/>
    </source>
</evidence>
<feature type="transmembrane region" description="Helical" evidence="1">
    <location>
        <begin position="124"/>
        <end position="144"/>
    </location>
</feature>
<evidence type="ECO:0000256" key="1">
    <source>
        <dbReference type="SAM" id="Phobius"/>
    </source>
</evidence>
<proteinExistence type="predicted"/>
<accession>A0ABV6J8I8</accession>
<keyword evidence="1" id="KW-1133">Transmembrane helix</keyword>
<name>A0ABV6J8I8_9BACL</name>
<dbReference type="RefSeq" id="WP_204819312.1">
    <property type="nucleotide sequence ID" value="NZ_JANHOF010000003.1"/>
</dbReference>
<sequence>MIILIWLLFRVHLFYALLMAVTGYFVYVAVQMVFIFVIQWLIGVENLTTDFYYQKMLQVICSLIALFTSYILSKKRIGFSFVPDRSHAKVPLIGVNRALLHVLIVSSVIIIGIAYTGFEGKLQFAVSAISVITIILIIVQLSLWKERKE</sequence>
<dbReference type="EMBL" id="JBHLVF010000017">
    <property type="protein sequence ID" value="MFC0392199.1"/>
    <property type="molecule type" value="Genomic_DNA"/>
</dbReference>
<gene>
    <name evidence="2" type="ORF">ACFFJ8_12580</name>
</gene>
<feature type="transmembrane region" description="Helical" evidence="1">
    <location>
        <begin position="94"/>
        <end position="118"/>
    </location>
</feature>